<dbReference type="Proteomes" id="UP000245380">
    <property type="component" value="Unassembled WGS sequence"/>
</dbReference>
<evidence type="ECO:0000259" key="4">
    <source>
        <dbReference type="Pfam" id="PF09339"/>
    </source>
</evidence>
<dbReference type="SUPFAM" id="SSF53067">
    <property type="entry name" value="Actin-like ATPase domain"/>
    <property type="match status" value="1"/>
</dbReference>
<dbReference type="GO" id="GO:0003677">
    <property type="term" value="F:DNA binding"/>
    <property type="evidence" value="ECO:0007669"/>
    <property type="project" value="InterPro"/>
</dbReference>
<keyword evidence="5" id="KW-0808">Transferase</keyword>
<dbReference type="GO" id="GO:0006355">
    <property type="term" value="P:regulation of DNA-templated transcription"/>
    <property type="evidence" value="ECO:0007669"/>
    <property type="project" value="InterPro"/>
</dbReference>
<keyword evidence="6" id="KW-1185">Reference proteome</keyword>
<dbReference type="InterPro" id="IPR036390">
    <property type="entry name" value="WH_DNA-bd_sf"/>
</dbReference>
<dbReference type="PANTHER" id="PTHR18964">
    <property type="entry name" value="ROK (REPRESSOR, ORF, KINASE) FAMILY"/>
    <property type="match status" value="1"/>
</dbReference>
<dbReference type="EMBL" id="MPDK01000011">
    <property type="protein sequence ID" value="PWI57542.1"/>
    <property type="molecule type" value="Genomic_DNA"/>
</dbReference>
<dbReference type="InterPro" id="IPR005471">
    <property type="entry name" value="Tscrpt_reg_IclR_N"/>
</dbReference>
<sequence>MMNIDASAMRLLNRASVLRYIRDHKLTTRIAISEATGLTRATVSSLVETLLEEGFVDEVGYGASSGGRKPVMLRFNADAAYSIGVDVQISHMTTVVCNIRGDIAYKNVRRLLNAQTGQKIDQLSLLEWIQTEVKAALAHVPPSPHGITGIGLAVPGLVNFTTGFIYHLPNLSISNWGIREVLQEQFALPVYVDNDANCGAFAEYEKRNVPKSSIIYVNAGIGVGVGLILNGQLFRGRDGLAGEFGHMTIEENGVPCSCGNRGCFEQYASEQSLMRYLEELQIHVSPSAEISSILEQVIYESYLGSEKYQFAFERLGTYLGIGMANIANALNPDEIVLGGRVSMAYKFLSERMISTFKQRAISQNREIPIVMGYVNGVAIGAAGIAMNESLFASPVASVG</sequence>
<comment type="caution">
    <text evidence="5">The sequence shown here is derived from an EMBL/GenBank/DDBJ whole genome shotgun (WGS) entry which is preliminary data.</text>
</comment>
<keyword evidence="3" id="KW-0859">Xylose metabolism</keyword>
<dbReference type="Pfam" id="PF00480">
    <property type="entry name" value="ROK"/>
    <property type="match status" value="1"/>
</dbReference>
<dbReference type="Pfam" id="PF09339">
    <property type="entry name" value="HTH_IclR"/>
    <property type="match status" value="1"/>
</dbReference>
<dbReference type="InterPro" id="IPR036388">
    <property type="entry name" value="WH-like_DNA-bd_sf"/>
</dbReference>
<keyword evidence="5" id="KW-0418">Kinase</keyword>
<gene>
    <name evidence="5" type="ORF">BM613_07915</name>
</gene>
<dbReference type="Gene3D" id="3.30.420.40">
    <property type="match status" value="2"/>
</dbReference>
<dbReference type="PANTHER" id="PTHR18964:SF149">
    <property type="entry name" value="BIFUNCTIONAL UDP-N-ACETYLGLUCOSAMINE 2-EPIMERASE_N-ACETYLMANNOSAMINE KINASE"/>
    <property type="match status" value="1"/>
</dbReference>
<reference evidence="5 6" key="1">
    <citation type="submission" date="2016-11" db="EMBL/GenBank/DDBJ databases">
        <title>Comparative genomics of Acidibacillus ferroxidans species.</title>
        <authorList>
            <person name="Oliveira G."/>
            <person name="Nunes G."/>
            <person name="Oliveira R."/>
            <person name="Araujo F."/>
            <person name="Salim A."/>
            <person name="Scholte L."/>
            <person name="Morais D."/>
            <person name="Nancucheo I."/>
            <person name="Johnson D.B."/>
            <person name="Grail B."/>
            <person name="Bittencourt J."/>
            <person name="Valadares R."/>
        </authorList>
    </citation>
    <scope>NUCLEOTIDE SEQUENCE [LARGE SCALE GENOMIC DNA]</scope>
    <source>
        <strain evidence="5 6">Y002</strain>
    </source>
</reference>
<dbReference type="Gene3D" id="1.10.10.10">
    <property type="entry name" value="Winged helix-like DNA-binding domain superfamily/Winged helix DNA-binding domain"/>
    <property type="match status" value="1"/>
</dbReference>
<dbReference type="GO" id="GO:0016301">
    <property type="term" value="F:kinase activity"/>
    <property type="evidence" value="ECO:0007669"/>
    <property type="project" value="UniProtKB-KW"/>
</dbReference>
<dbReference type="GO" id="GO:0042732">
    <property type="term" value="P:D-xylose metabolic process"/>
    <property type="evidence" value="ECO:0007669"/>
    <property type="project" value="UniProtKB-KW"/>
</dbReference>
<comment type="similarity">
    <text evidence="2">Belongs to the ROK (NagC/XylR) family.</text>
</comment>
<evidence type="ECO:0000256" key="2">
    <source>
        <dbReference type="ARBA" id="ARBA00006479"/>
    </source>
</evidence>
<evidence type="ECO:0000313" key="5">
    <source>
        <dbReference type="EMBL" id="PWI57542.1"/>
    </source>
</evidence>
<dbReference type="SUPFAM" id="SSF46785">
    <property type="entry name" value="Winged helix' DNA-binding domain"/>
    <property type="match status" value="1"/>
</dbReference>
<accession>A0A2U3D8D8</accession>
<dbReference type="CDD" id="cd24076">
    <property type="entry name" value="ASKHA_ATPase_ROK_BsXylR-like"/>
    <property type="match status" value="1"/>
</dbReference>
<comment type="function">
    <text evidence="1">Transcriptional repressor of xylose-utilizing enzymes.</text>
</comment>
<evidence type="ECO:0000256" key="1">
    <source>
        <dbReference type="ARBA" id="ARBA00002486"/>
    </source>
</evidence>
<proteinExistence type="inferred from homology"/>
<evidence type="ECO:0000256" key="3">
    <source>
        <dbReference type="ARBA" id="ARBA00022629"/>
    </source>
</evidence>
<dbReference type="InterPro" id="IPR000600">
    <property type="entry name" value="ROK"/>
</dbReference>
<evidence type="ECO:0000313" key="6">
    <source>
        <dbReference type="Proteomes" id="UP000245380"/>
    </source>
</evidence>
<organism evidence="5 6">
    <name type="scientific">Sulfoacidibacillus thermotolerans</name>
    <name type="common">Acidibacillus sulfuroxidans</name>
    <dbReference type="NCBI Taxonomy" id="1765684"/>
    <lineage>
        <taxon>Bacteria</taxon>
        <taxon>Bacillati</taxon>
        <taxon>Bacillota</taxon>
        <taxon>Bacilli</taxon>
        <taxon>Bacillales</taxon>
        <taxon>Alicyclobacillaceae</taxon>
        <taxon>Sulfoacidibacillus</taxon>
    </lineage>
</organism>
<keyword evidence="3" id="KW-0119">Carbohydrate metabolism</keyword>
<dbReference type="InterPro" id="IPR043129">
    <property type="entry name" value="ATPase_NBD"/>
</dbReference>
<name>A0A2U3D8D8_SULT2</name>
<feature type="domain" description="HTH iclR-type" evidence="4">
    <location>
        <begin position="16"/>
        <end position="57"/>
    </location>
</feature>
<protein>
    <submittedName>
        <fullName evidence="5">Sugar kinase</fullName>
    </submittedName>
</protein>
<dbReference type="AlphaFoldDB" id="A0A2U3D8D8"/>
<dbReference type="OrthoDB" id="9810372at2"/>